<dbReference type="AlphaFoldDB" id="A0A3R7S0E5"/>
<dbReference type="GeneID" id="40318082"/>
<organism evidence="2 3">
    <name type="scientific">Trypanosoma conorhini</name>
    <dbReference type="NCBI Taxonomy" id="83891"/>
    <lineage>
        <taxon>Eukaryota</taxon>
        <taxon>Discoba</taxon>
        <taxon>Euglenozoa</taxon>
        <taxon>Kinetoplastea</taxon>
        <taxon>Metakinetoplastina</taxon>
        <taxon>Trypanosomatida</taxon>
        <taxon>Trypanosomatidae</taxon>
        <taxon>Trypanosoma</taxon>
    </lineage>
</organism>
<dbReference type="OrthoDB" id="246827at2759"/>
<keyword evidence="3" id="KW-1185">Reference proteome</keyword>
<dbReference type="EMBL" id="MKKU01000231">
    <property type="protein sequence ID" value="RNF18451.1"/>
    <property type="molecule type" value="Genomic_DNA"/>
</dbReference>
<protein>
    <submittedName>
        <fullName evidence="2">Uncharacterized protein</fullName>
    </submittedName>
</protein>
<dbReference type="RefSeq" id="XP_029228499.1">
    <property type="nucleotide sequence ID" value="XM_029371381.1"/>
</dbReference>
<gene>
    <name evidence="2" type="ORF">Tco025E_04471</name>
</gene>
<evidence type="ECO:0000256" key="1">
    <source>
        <dbReference type="SAM" id="MobiDB-lite"/>
    </source>
</evidence>
<name>A0A3R7S0E5_9TRYP</name>
<proteinExistence type="predicted"/>
<sequence length="462" mass="51933">MDDWEKAYEEDRRRLAEGKDIVLDTRRGDAVANLFEEKEPLPVGILPTGTSGRAVMTDIASASFVPTPAAALPRTGDTAPATAVSREDEEEIYKFYSQYSDEPVPHRGRAAAMDDAEDERSQQSQLHDARFNLTCLPSEWNLYSLFGTKMGRRLFFAEVLTSLFKGFFGSKESLVACFVTPNCVYLGDVQTGAVIACIDIQRLREVHIFDSLAVGLRTLDAFDLFLQASQHTDRLVSILQKIAGFWKVNVRVVPSTLDQAKVFKKEMQLFNKKSHTWRLVEDPRTGLRIVNIPEQFAGIFAPIALKIVHWFGFIHQSGKDWKGSKRQRRRCAWVTATCFFVAREGGPGSDGRSIKHCAAMQYMTELYVGPGGELGIVAAAGPPQPPISVVFDSEEEKKKVLFIFQECYNYRNCGGSIKVTQVNSVEERIRLTRVAGETRPQLFLMRPQKELYEFLRGPSGRN</sequence>
<accession>A0A3R7S0E5</accession>
<comment type="caution">
    <text evidence="2">The sequence shown here is derived from an EMBL/GenBank/DDBJ whole genome shotgun (WGS) entry which is preliminary data.</text>
</comment>
<dbReference type="Proteomes" id="UP000284403">
    <property type="component" value="Unassembled WGS sequence"/>
</dbReference>
<reference evidence="2 3" key="1">
    <citation type="journal article" date="2018" name="BMC Genomics">
        <title>Genomic comparison of Trypanosoma conorhini and Trypanosoma rangeli to Trypanosoma cruzi strains of high and low virulence.</title>
        <authorList>
            <person name="Bradwell K.R."/>
            <person name="Koparde V.N."/>
            <person name="Matveyev A.V."/>
            <person name="Serrano M.G."/>
            <person name="Alves J.M."/>
            <person name="Parikh H."/>
            <person name="Huang B."/>
            <person name="Lee V."/>
            <person name="Espinosa-Alvarez O."/>
            <person name="Ortiz P.A."/>
            <person name="Costa-Martins A.G."/>
            <person name="Teixeira M.M."/>
            <person name="Buck G.A."/>
        </authorList>
    </citation>
    <scope>NUCLEOTIDE SEQUENCE [LARGE SCALE GENOMIC DNA]</scope>
    <source>
        <strain evidence="2 3">025E</strain>
    </source>
</reference>
<evidence type="ECO:0000313" key="3">
    <source>
        <dbReference type="Proteomes" id="UP000284403"/>
    </source>
</evidence>
<evidence type="ECO:0000313" key="2">
    <source>
        <dbReference type="EMBL" id="RNF18451.1"/>
    </source>
</evidence>
<feature type="region of interest" description="Disordered" evidence="1">
    <location>
        <begin position="103"/>
        <end position="123"/>
    </location>
</feature>